<evidence type="ECO:0000256" key="1">
    <source>
        <dbReference type="SAM" id="SignalP"/>
    </source>
</evidence>
<dbReference type="EMBL" id="CP093245">
    <property type="protein sequence ID" value="UNH31949.1"/>
    <property type="molecule type" value="Genomic_DNA"/>
</dbReference>
<name>A0A9Q8Q4P8_9GAMM</name>
<organism evidence="2 3">
    <name type="scientific">Moellerella wisconsensis</name>
    <dbReference type="NCBI Taxonomy" id="158849"/>
    <lineage>
        <taxon>Bacteria</taxon>
        <taxon>Pseudomonadati</taxon>
        <taxon>Pseudomonadota</taxon>
        <taxon>Gammaproteobacteria</taxon>
        <taxon>Enterobacterales</taxon>
        <taxon>Morganellaceae</taxon>
        <taxon>Moellerella</taxon>
    </lineage>
</organism>
<evidence type="ECO:0000313" key="3">
    <source>
        <dbReference type="Proteomes" id="UP000829116"/>
    </source>
</evidence>
<dbReference type="Gene3D" id="2.60.40.4110">
    <property type="entry name" value="Protein of unknown function DUF4354"/>
    <property type="match status" value="1"/>
</dbReference>
<sequence>MKKTLGTLCLLSLSYGGQATTLNIEKNSLSVETFSSKNGTLVINGQALYGRKLAITVVNRGESKVELTGLSGCYKAFDKQGKRYVARTTQLDLLGSVEKNAAKWGEISIVGKDDSVYKAIFVEWSSDKSSCDR</sequence>
<accession>A0A9Q8Q4P8</accession>
<feature type="chain" id="PRO_5040132202" evidence="1">
    <location>
        <begin position="20"/>
        <end position="133"/>
    </location>
</feature>
<keyword evidence="1" id="KW-0732">Signal</keyword>
<reference evidence="2" key="1">
    <citation type="submission" date="2022-03" db="EMBL/GenBank/DDBJ databases">
        <title>ESBL-producing Moellerella wisconsensis and Escherichia marmotae isolated from wild game meat.</title>
        <authorList>
            <person name="Biggel M."/>
        </authorList>
    </citation>
    <scope>NUCLEOTIDE SEQUENCE</scope>
    <source>
        <strain evidence="2">W51</strain>
    </source>
</reference>
<feature type="signal peptide" evidence="1">
    <location>
        <begin position="1"/>
        <end position="19"/>
    </location>
</feature>
<evidence type="ECO:0000313" key="2">
    <source>
        <dbReference type="EMBL" id="UNH31949.1"/>
    </source>
</evidence>
<dbReference type="AlphaFoldDB" id="A0A9Q8Q4P8"/>
<dbReference type="Proteomes" id="UP000829116">
    <property type="component" value="Chromosome"/>
</dbReference>
<protein>
    <submittedName>
        <fullName evidence="2">DUF4354 family protein</fullName>
    </submittedName>
</protein>
<proteinExistence type="predicted"/>
<gene>
    <name evidence="2" type="ORF">MNY72_06600</name>
</gene>
<dbReference type="RefSeq" id="WP_241542765.1">
    <property type="nucleotide sequence ID" value="NZ_CAWQWN010000001.1"/>
</dbReference>